<organism evidence="2 3">
    <name type="scientific">Caulobacter vibrioides (strain NA1000 / CB15N)</name>
    <name type="common">Caulobacter crescentus</name>
    <dbReference type="NCBI Taxonomy" id="565050"/>
    <lineage>
        <taxon>Bacteria</taxon>
        <taxon>Pseudomonadati</taxon>
        <taxon>Pseudomonadota</taxon>
        <taxon>Alphaproteobacteria</taxon>
        <taxon>Caulobacterales</taxon>
        <taxon>Caulobacteraceae</taxon>
        <taxon>Caulobacter</taxon>
    </lineage>
</organism>
<dbReference type="HOGENOM" id="CLU_2492164_0_0_5"/>
<keyword evidence="1" id="KW-0472">Membrane</keyword>
<dbReference type="RefSeq" id="YP_002518494.1">
    <property type="nucleotide sequence ID" value="NC_011916.1"/>
</dbReference>
<gene>
    <name evidence="2" type="ordered locus">CCNA_03121</name>
</gene>
<protein>
    <submittedName>
        <fullName evidence="2">Uncharacterized protein</fullName>
    </submittedName>
</protein>
<accession>A0A0H3CCF2</accession>
<proteinExistence type="predicted"/>
<dbReference type="AlphaFoldDB" id="A0A0H3CCF2"/>
<evidence type="ECO:0000256" key="1">
    <source>
        <dbReference type="SAM" id="Phobius"/>
    </source>
</evidence>
<name>A0A0H3CCF2_CAUVN</name>
<dbReference type="RefSeq" id="WP_010920862.1">
    <property type="nucleotide sequence ID" value="NC_011916.1"/>
</dbReference>
<dbReference type="Proteomes" id="UP000001364">
    <property type="component" value="Chromosome"/>
</dbReference>
<feature type="transmembrane region" description="Helical" evidence="1">
    <location>
        <begin position="27"/>
        <end position="46"/>
    </location>
</feature>
<reference evidence="2 3" key="1">
    <citation type="journal article" date="2010" name="J. Bacteriol.">
        <title>The genetic basis of laboratory adaptation in Caulobacter crescentus.</title>
        <authorList>
            <person name="Marks M.E."/>
            <person name="Castro-Rojas C.M."/>
            <person name="Teiling C."/>
            <person name="Du L."/>
            <person name="Kapatral V."/>
            <person name="Walunas T.L."/>
            <person name="Crosson S."/>
        </authorList>
    </citation>
    <scope>NUCLEOTIDE SEQUENCE [LARGE SCALE GENOMIC DNA]</scope>
    <source>
        <strain evidence="3">NA1000 / CB15N</strain>
    </source>
</reference>
<dbReference type="PATRIC" id="fig|565050.3.peg.3046"/>
<evidence type="ECO:0000313" key="2">
    <source>
        <dbReference type="EMBL" id="ACL96586.1"/>
    </source>
</evidence>
<sequence length="86" mass="9478">MEPRMSKPWFGSKTYGIGIGPKSLEGWIATSVYVAAILTLSGAGRWFSVEPWVIGVAGLVLTMGFLAVAVLTSDHQPWRWRWGGKR</sequence>
<evidence type="ECO:0000313" key="3">
    <source>
        <dbReference type="Proteomes" id="UP000001364"/>
    </source>
</evidence>
<dbReference type="OrthoDB" id="7862423at2"/>
<keyword evidence="3" id="KW-1185">Reference proteome</keyword>
<dbReference type="GeneID" id="7330959"/>
<keyword evidence="1" id="KW-0812">Transmembrane</keyword>
<dbReference type="EMBL" id="CP001340">
    <property type="protein sequence ID" value="ACL96586.1"/>
    <property type="molecule type" value="Genomic_DNA"/>
</dbReference>
<keyword evidence="1" id="KW-1133">Transmembrane helix</keyword>
<feature type="transmembrane region" description="Helical" evidence="1">
    <location>
        <begin position="52"/>
        <end position="71"/>
    </location>
</feature>
<dbReference type="KEGG" id="ccs:CCNA_03121"/>